<keyword evidence="2" id="KW-1185">Reference proteome</keyword>
<protein>
    <submittedName>
        <fullName evidence="1">Uncharacterized protein</fullName>
    </submittedName>
</protein>
<dbReference type="EMBL" id="JANPWB010000016">
    <property type="protein sequence ID" value="KAJ1083284.1"/>
    <property type="molecule type" value="Genomic_DNA"/>
</dbReference>
<sequence>MTPANRRKCTGGEDSFFMSTIPVRRAYKKIFTVDGLVADAIDNDVFIGNEADLDCEEIVTTSFVDNGVVYILIDDDVNNNALVDGGMLVIAPIHSGEIFVGFIDGEVVINGGVLVDGLSMGGTEEGFLKVCDTLIGGVDGSEDDFLALSEDVGRSVLSFDE</sequence>
<proteinExistence type="predicted"/>
<evidence type="ECO:0000313" key="2">
    <source>
        <dbReference type="Proteomes" id="UP001066276"/>
    </source>
</evidence>
<accession>A0AAV7KYZ7</accession>
<dbReference type="Proteomes" id="UP001066276">
    <property type="component" value="Chromosome 12"/>
</dbReference>
<name>A0AAV7KYZ7_PLEWA</name>
<comment type="caution">
    <text evidence="1">The sequence shown here is derived from an EMBL/GenBank/DDBJ whole genome shotgun (WGS) entry which is preliminary data.</text>
</comment>
<dbReference type="AlphaFoldDB" id="A0AAV7KYZ7"/>
<evidence type="ECO:0000313" key="1">
    <source>
        <dbReference type="EMBL" id="KAJ1083284.1"/>
    </source>
</evidence>
<reference evidence="1" key="1">
    <citation type="journal article" date="2022" name="bioRxiv">
        <title>Sequencing and chromosome-scale assembly of the giantPleurodeles waltlgenome.</title>
        <authorList>
            <person name="Brown T."/>
            <person name="Elewa A."/>
            <person name="Iarovenko S."/>
            <person name="Subramanian E."/>
            <person name="Araus A.J."/>
            <person name="Petzold A."/>
            <person name="Susuki M."/>
            <person name="Suzuki K.-i.T."/>
            <person name="Hayashi T."/>
            <person name="Toyoda A."/>
            <person name="Oliveira C."/>
            <person name="Osipova E."/>
            <person name="Leigh N.D."/>
            <person name="Simon A."/>
            <person name="Yun M.H."/>
        </authorList>
    </citation>
    <scope>NUCLEOTIDE SEQUENCE</scope>
    <source>
        <strain evidence="1">20211129_DDA</strain>
        <tissue evidence="1">Liver</tissue>
    </source>
</reference>
<organism evidence="1 2">
    <name type="scientific">Pleurodeles waltl</name>
    <name type="common">Iberian ribbed newt</name>
    <dbReference type="NCBI Taxonomy" id="8319"/>
    <lineage>
        <taxon>Eukaryota</taxon>
        <taxon>Metazoa</taxon>
        <taxon>Chordata</taxon>
        <taxon>Craniata</taxon>
        <taxon>Vertebrata</taxon>
        <taxon>Euteleostomi</taxon>
        <taxon>Amphibia</taxon>
        <taxon>Batrachia</taxon>
        <taxon>Caudata</taxon>
        <taxon>Salamandroidea</taxon>
        <taxon>Salamandridae</taxon>
        <taxon>Pleurodelinae</taxon>
        <taxon>Pleurodeles</taxon>
    </lineage>
</organism>
<gene>
    <name evidence="1" type="ORF">NDU88_003443</name>
</gene>